<dbReference type="EMBL" id="JBBUTF010000009">
    <property type="protein sequence ID" value="MEK8026685.1"/>
    <property type="molecule type" value="Genomic_DNA"/>
</dbReference>
<reference evidence="2 3" key="1">
    <citation type="submission" date="2024-04" db="EMBL/GenBank/DDBJ databases">
        <title>Novel species of the genus Ideonella isolated from streams.</title>
        <authorList>
            <person name="Lu H."/>
        </authorList>
    </citation>
    <scope>NUCLEOTIDE SEQUENCE [LARGE SCALE GENOMIC DNA]</scope>
    <source>
        <strain evidence="2 3">BYS139W</strain>
    </source>
</reference>
<dbReference type="RefSeq" id="WP_341374467.1">
    <property type="nucleotide sequence ID" value="NZ_JBBUTF010000009.1"/>
</dbReference>
<sequence>MSRPAPQVVRRPPDPAGRLTLLMMGVGPRLAGATVLAVLIWAAVAWALAEVA</sequence>
<name>A0ABU9BCF2_9BURK</name>
<dbReference type="Proteomes" id="UP001368500">
    <property type="component" value="Unassembled WGS sequence"/>
</dbReference>
<organism evidence="2 3">
    <name type="scientific">Pseudaquabacterium rugosum</name>
    <dbReference type="NCBI Taxonomy" id="2984194"/>
    <lineage>
        <taxon>Bacteria</taxon>
        <taxon>Pseudomonadati</taxon>
        <taxon>Pseudomonadota</taxon>
        <taxon>Betaproteobacteria</taxon>
        <taxon>Burkholderiales</taxon>
        <taxon>Sphaerotilaceae</taxon>
        <taxon>Pseudaquabacterium</taxon>
    </lineage>
</organism>
<evidence type="ECO:0000313" key="2">
    <source>
        <dbReference type="EMBL" id="MEK8026685.1"/>
    </source>
</evidence>
<feature type="transmembrane region" description="Helical" evidence="1">
    <location>
        <begin position="21"/>
        <end position="49"/>
    </location>
</feature>
<evidence type="ECO:0000313" key="3">
    <source>
        <dbReference type="Proteomes" id="UP001368500"/>
    </source>
</evidence>
<protein>
    <submittedName>
        <fullName evidence="2">Uncharacterized protein</fullName>
    </submittedName>
</protein>
<keyword evidence="1" id="KW-0472">Membrane</keyword>
<accession>A0ABU9BCF2</accession>
<comment type="caution">
    <text evidence="2">The sequence shown here is derived from an EMBL/GenBank/DDBJ whole genome shotgun (WGS) entry which is preliminary data.</text>
</comment>
<gene>
    <name evidence="2" type="ORF">AACH11_12005</name>
</gene>
<evidence type="ECO:0000256" key="1">
    <source>
        <dbReference type="SAM" id="Phobius"/>
    </source>
</evidence>
<proteinExistence type="predicted"/>
<keyword evidence="3" id="KW-1185">Reference proteome</keyword>
<keyword evidence="1" id="KW-0812">Transmembrane</keyword>
<keyword evidence="1" id="KW-1133">Transmembrane helix</keyword>